<dbReference type="RefSeq" id="WP_345252768.1">
    <property type="nucleotide sequence ID" value="NZ_BAABGY010000001.1"/>
</dbReference>
<comment type="caution">
    <text evidence="1">The sequence shown here is derived from an EMBL/GenBank/DDBJ whole genome shotgun (WGS) entry which is preliminary data.</text>
</comment>
<dbReference type="EMBL" id="BAABGY010000001">
    <property type="protein sequence ID" value="GAA4318374.1"/>
    <property type="molecule type" value="Genomic_DNA"/>
</dbReference>
<proteinExistence type="predicted"/>
<name>A0ABP8G6L0_9BACT</name>
<reference evidence="2" key="1">
    <citation type="journal article" date="2019" name="Int. J. Syst. Evol. Microbiol.">
        <title>The Global Catalogue of Microorganisms (GCM) 10K type strain sequencing project: providing services to taxonomists for standard genome sequencing and annotation.</title>
        <authorList>
            <consortium name="The Broad Institute Genomics Platform"/>
            <consortium name="The Broad Institute Genome Sequencing Center for Infectious Disease"/>
            <person name="Wu L."/>
            <person name="Ma J."/>
        </authorList>
    </citation>
    <scope>NUCLEOTIDE SEQUENCE [LARGE SCALE GENOMIC DNA]</scope>
    <source>
        <strain evidence="2">JCM 17919</strain>
    </source>
</reference>
<accession>A0ABP8G6L0</accession>
<keyword evidence="2" id="KW-1185">Reference proteome</keyword>
<protein>
    <submittedName>
        <fullName evidence="1">Uncharacterized protein</fullName>
    </submittedName>
</protein>
<gene>
    <name evidence="1" type="ORF">GCM10023184_02550</name>
</gene>
<evidence type="ECO:0000313" key="1">
    <source>
        <dbReference type="EMBL" id="GAA4318374.1"/>
    </source>
</evidence>
<sequence>MEARIPAIHSYCDRWCERCAFTARCAVFSATADLSPEEEDPEHEAFWERLSGQFAETLRLLEADAESHGLTLGEPGPEEEVRYRQAHAAREAAVAAHPLSICCAEYAATVDAVLSDSPIWREKGSALAEEVRLGIRTPGSSYQEIELAEDCHQVIRWYQHFIGIKFRRALNGQIGDGDAPDDPDCDASGSAKVALLGVERSRLAFTSLFRLIPDEDRLLPLLALLERIEALGRKQFPAAHRFVRPGFDEAACV</sequence>
<dbReference type="Proteomes" id="UP001501725">
    <property type="component" value="Unassembled WGS sequence"/>
</dbReference>
<evidence type="ECO:0000313" key="2">
    <source>
        <dbReference type="Proteomes" id="UP001501725"/>
    </source>
</evidence>
<organism evidence="1 2">
    <name type="scientific">Flaviaesturariibacter amylovorans</name>
    <dbReference type="NCBI Taxonomy" id="1084520"/>
    <lineage>
        <taxon>Bacteria</taxon>
        <taxon>Pseudomonadati</taxon>
        <taxon>Bacteroidota</taxon>
        <taxon>Chitinophagia</taxon>
        <taxon>Chitinophagales</taxon>
        <taxon>Chitinophagaceae</taxon>
        <taxon>Flaviaestuariibacter</taxon>
    </lineage>
</organism>